<reference evidence="8 9" key="1">
    <citation type="submission" date="2018-06" db="EMBL/GenBank/DDBJ databases">
        <authorList>
            <consortium name="Pathogen Informatics"/>
            <person name="Doyle S."/>
        </authorList>
    </citation>
    <scope>NUCLEOTIDE SEQUENCE [LARGE SCALE GENOMIC DNA]</scope>
    <source>
        <strain evidence="8 9">NCTC9836</strain>
    </source>
</reference>
<dbReference type="PANTHER" id="PTHR43586">
    <property type="entry name" value="CYSTEINE DESULFURASE"/>
    <property type="match status" value="1"/>
</dbReference>
<dbReference type="GO" id="GO:0016829">
    <property type="term" value="F:lyase activity"/>
    <property type="evidence" value="ECO:0007669"/>
    <property type="project" value="UniProtKB-KW"/>
</dbReference>
<dbReference type="Pfam" id="PF00266">
    <property type="entry name" value="Aminotran_5"/>
    <property type="match status" value="1"/>
</dbReference>
<dbReference type="Proteomes" id="UP000254664">
    <property type="component" value="Unassembled WGS sequence"/>
</dbReference>
<dbReference type="EMBL" id="UFWZ01000001">
    <property type="protein sequence ID" value="SUY48516.1"/>
    <property type="molecule type" value="Genomic_DNA"/>
</dbReference>
<name>A0A381JDL7_9CLOT</name>
<protein>
    <recommendedName>
        <fullName evidence="3">cysteine desulfurase</fullName>
        <ecNumber evidence="3">2.8.1.7</ecNumber>
    </recommendedName>
</protein>
<evidence type="ECO:0000256" key="1">
    <source>
        <dbReference type="ARBA" id="ARBA00001933"/>
    </source>
</evidence>
<dbReference type="InterPro" id="IPR000192">
    <property type="entry name" value="Aminotrans_V_dom"/>
</dbReference>
<evidence type="ECO:0000256" key="2">
    <source>
        <dbReference type="ARBA" id="ARBA00010447"/>
    </source>
</evidence>
<evidence type="ECO:0000256" key="5">
    <source>
        <dbReference type="ARBA" id="ARBA00022898"/>
    </source>
</evidence>
<dbReference type="InterPro" id="IPR016454">
    <property type="entry name" value="Cysteine_dSase"/>
</dbReference>
<evidence type="ECO:0000259" key="7">
    <source>
        <dbReference type="Pfam" id="PF00266"/>
    </source>
</evidence>
<dbReference type="NCBIfam" id="TIGR01979">
    <property type="entry name" value="sufS"/>
    <property type="match status" value="1"/>
</dbReference>
<feature type="domain" description="Aminotransferase class V" evidence="7">
    <location>
        <begin position="29"/>
        <end position="400"/>
    </location>
</feature>
<dbReference type="GO" id="GO:0006534">
    <property type="term" value="P:cysteine metabolic process"/>
    <property type="evidence" value="ECO:0007669"/>
    <property type="project" value="InterPro"/>
</dbReference>
<evidence type="ECO:0000256" key="6">
    <source>
        <dbReference type="ARBA" id="ARBA00050776"/>
    </source>
</evidence>
<proteinExistence type="inferred from homology"/>
<dbReference type="GO" id="GO:0030170">
    <property type="term" value="F:pyridoxal phosphate binding"/>
    <property type="evidence" value="ECO:0007669"/>
    <property type="project" value="InterPro"/>
</dbReference>
<dbReference type="InterPro" id="IPR010970">
    <property type="entry name" value="Cys_dSase_SufS"/>
</dbReference>
<keyword evidence="9" id="KW-1185">Reference proteome</keyword>
<keyword evidence="5" id="KW-0663">Pyridoxal phosphate</keyword>
<sequence length="415" mass="46405">MNNINFLKIEKIREDFPILSKDVNGHQLVYLDNGATTQRPNVVVKAVKDYYEGSNANPHRGAHALSIKSTDIYEGAREKVRKFINAKSTSEVIFTKNSTEALNLLANSYGLNFLEEGDEILISIAEHHSNLIPWQQIAKIKSLKLKYVYVNDEGRIEKEKLEEALNKNTKIVSIAHMNNSLGVINDIEYIIEKAHDVGAIAIVDGAQSVPHMGVDVQKIDADFLVFSGHKMLGPMGIGVLYGKEEILQKMPPFLFGGDMIEYVSEAETSFAELPYKFEAGTQNVEGAAGLSAAIDYIEDLGFDFIKSVEEDLTMYALQELKKIPYIDIYGPLDTANRGGIISFNVKDVHPHDVATILDSHGVAIRAGHHCAQPFMKYMSLNSTCRISFYFYNTREEIDIFIEAIKSVRKWLGYGS</sequence>
<dbReference type="SUPFAM" id="SSF53383">
    <property type="entry name" value="PLP-dependent transferases"/>
    <property type="match status" value="1"/>
</dbReference>
<gene>
    <name evidence="8" type="primary">csd_2</name>
    <name evidence="8" type="ORF">NCTC9836_02930</name>
</gene>
<dbReference type="PIRSF" id="PIRSF005572">
    <property type="entry name" value="NifS"/>
    <property type="match status" value="1"/>
</dbReference>
<dbReference type="Gene3D" id="3.90.1150.10">
    <property type="entry name" value="Aspartate Aminotransferase, domain 1"/>
    <property type="match status" value="1"/>
</dbReference>
<evidence type="ECO:0000256" key="3">
    <source>
        <dbReference type="ARBA" id="ARBA00012239"/>
    </source>
</evidence>
<dbReference type="InterPro" id="IPR015424">
    <property type="entry name" value="PyrdxlP-dep_Trfase"/>
</dbReference>
<keyword evidence="8" id="KW-0456">Lyase</keyword>
<comment type="similarity">
    <text evidence="2">Belongs to the class-V pyridoxal-phosphate-dependent aminotransferase family. Csd subfamily.</text>
</comment>
<evidence type="ECO:0000256" key="4">
    <source>
        <dbReference type="ARBA" id="ARBA00022679"/>
    </source>
</evidence>
<organism evidence="8 9">
    <name type="scientific">Clostridium putrefaciens</name>
    <dbReference type="NCBI Taxonomy" id="99675"/>
    <lineage>
        <taxon>Bacteria</taxon>
        <taxon>Bacillati</taxon>
        <taxon>Bacillota</taxon>
        <taxon>Clostridia</taxon>
        <taxon>Eubacteriales</taxon>
        <taxon>Clostridiaceae</taxon>
        <taxon>Clostridium</taxon>
    </lineage>
</organism>
<dbReference type="EC" id="2.8.1.7" evidence="3"/>
<keyword evidence="4 8" id="KW-0808">Transferase</keyword>
<accession>A0A381JDL7</accession>
<dbReference type="AlphaFoldDB" id="A0A381JDL7"/>
<dbReference type="GO" id="GO:0031071">
    <property type="term" value="F:cysteine desulfurase activity"/>
    <property type="evidence" value="ECO:0007669"/>
    <property type="project" value="UniProtKB-EC"/>
</dbReference>
<evidence type="ECO:0000313" key="9">
    <source>
        <dbReference type="Proteomes" id="UP000254664"/>
    </source>
</evidence>
<dbReference type="PANTHER" id="PTHR43586:SF8">
    <property type="entry name" value="CYSTEINE DESULFURASE 1, CHLOROPLASTIC"/>
    <property type="match status" value="1"/>
</dbReference>
<evidence type="ECO:0000313" key="8">
    <source>
        <dbReference type="EMBL" id="SUY48516.1"/>
    </source>
</evidence>
<dbReference type="Gene3D" id="3.40.640.10">
    <property type="entry name" value="Type I PLP-dependent aspartate aminotransferase-like (Major domain)"/>
    <property type="match status" value="1"/>
</dbReference>
<dbReference type="InterPro" id="IPR015422">
    <property type="entry name" value="PyrdxlP-dep_Trfase_small"/>
</dbReference>
<comment type="catalytic activity">
    <reaction evidence="6">
        <text>(sulfur carrier)-H + L-cysteine = (sulfur carrier)-SH + L-alanine</text>
        <dbReference type="Rhea" id="RHEA:43892"/>
        <dbReference type="Rhea" id="RHEA-COMP:14737"/>
        <dbReference type="Rhea" id="RHEA-COMP:14739"/>
        <dbReference type="ChEBI" id="CHEBI:29917"/>
        <dbReference type="ChEBI" id="CHEBI:35235"/>
        <dbReference type="ChEBI" id="CHEBI:57972"/>
        <dbReference type="ChEBI" id="CHEBI:64428"/>
        <dbReference type="EC" id="2.8.1.7"/>
    </reaction>
</comment>
<dbReference type="RefSeq" id="WP_115642322.1">
    <property type="nucleotide sequence ID" value="NZ_UFWZ01000001.1"/>
</dbReference>
<dbReference type="CDD" id="cd06453">
    <property type="entry name" value="SufS_like"/>
    <property type="match status" value="1"/>
</dbReference>
<dbReference type="InterPro" id="IPR015421">
    <property type="entry name" value="PyrdxlP-dep_Trfase_major"/>
</dbReference>
<comment type="cofactor">
    <cofactor evidence="1">
        <name>pyridoxal 5'-phosphate</name>
        <dbReference type="ChEBI" id="CHEBI:597326"/>
    </cofactor>
</comment>